<keyword evidence="2" id="KW-1185">Reference proteome</keyword>
<dbReference type="InterPro" id="IPR032675">
    <property type="entry name" value="LRR_dom_sf"/>
</dbReference>
<protein>
    <recommendedName>
        <fullName evidence="3">F-box domain-containing protein</fullName>
    </recommendedName>
</protein>
<dbReference type="OrthoDB" id="3945550at2759"/>
<proteinExistence type="predicted"/>
<dbReference type="GeneID" id="38110607"/>
<dbReference type="SUPFAM" id="SSF52047">
    <property type="entry name" value="RNI-like"/>
    <property type="match status" value="1"/>
</dbReference>
<organism evidence="1 2">
    <name type="scientific">Aspergillus mulundensis</name>
    <dbReference type="NCBI Taxonomy" id="1810919"/>
    <lineage>
        <taxon>Eukaryota</taxon>
        <taxon>Fungi</taxon>
        <taxon>Dikarya</taxon>
        <taxon>Ascomycota</taxon>
        <taxon>Pezizomycotina</taxon>
        <taxon>Eurotiomycetes</taxon>
        <taxon>Eurotiomycetidae</taxon>
        <taxon>Eurotiales</taxon>
        <taxon>Aspergillaceae</taxon>
        <taxon>Aspergillus</taxon>
        <taxon>Aspergillus subgen. Nidulantes</taxon>
    </lineage>
</organism>
<evidence type="ECO:0000313" key="2">
    <source>
        <dbReference type="Proteomes" id="UP000256690"/>
    </source>
</evidence>
<evidence type="ECO:0000313" key="1">
    <source>
        <dbReference type="EMBL" id="RDW92915.1"/>
    </source>
</evidence>
<dbReference type="Proteomes" id="UP000256690">
    <property type="component" value="Unassembled WGS sequence"/>
</dbReference>
<dbReference type="STRING" id="1810919.A0A3D8T2X3"/>
<dbReference type="RefSeq" id="XP_026608098.1">
    <property type="nucleotide sequence ID" value="XM_026742253.1"/>
</dbReference>
<name>A0A3D8T2X3_9EURO</name>
<sequence length="441" mass="48379">MAATKSLAVNLDHPEAAAQLHSLDAGVQLDISCTENSQSLSLLPQLVNSSSVSSIHVDATYRTADACRRLTQPLKQVLLSCPNLRRLSLDISPPRAGCMVPDIPSEYCGLGFANGERPPALESLEIIAYPWGREPNNSPINFHALGYPEKGEELDYWATTFEWSRLGRLTLHDASSGLAFQVAPKLTTLEELTLSQFHDADQLRSLFLTIPSSLSTVTLPTLGPSIDIDITILLPHAATLRKLEIHSPEHPHHPRFTEQALLHLRDSFPQLTHLTIDIDRAGKEWPSAIFSVLASFPSLQELDLWFPLGCSDDPFQPYLTALSASHLARPLLDRSTTLQCIHLHSGCPAQLGHGFPTQDAPWARENATSFICARAGTEASLTCPDLDDEANNELRKAMQDKVTSAPAASLSRLLGQRVAFQVAVEGPLEVEEWRALHRGDE</sequence>
<dbReference type="Gene3D" id="3.80.10.10">
    <property type="entry name" value="Ribonuclease Inhibitor"/>
    <property type="match status" value="1"/>
</dbReference>
<dbReference type="EMBL" id="PVWQ01000001">
    <property type="protein sequence ID" value="RDW92915.1"/>
    <property type="molecule type" value="Genomic_DNA"/>
</dbReference>
<comment type="caution">
    <text evidence="1">The sequence shown here is derived from an EMBL/GenBank/DDBJ whole genome shotgun (WGS) entry which is preliminary data.</text>
</comment>
<evidence type="ECO:0008006" key="3">
    <source>
        <dbReference type="Google" id="ProtNLM"/>
    </source>
</evidence>
<dbReference type="AlphaFoldDB" id="A0A3D8T2X3"/>
<gene>
    <name evidence="1" type="ORF">DSM5745_00237</name>
</gene>
<accession>A0A3D8T2X3</accession>
<reference evidence="1 2" key="1">
    <citation type="journal article" date="2018" name="IMA Fungus">
        <title>IMA Genome-F 9: Draft genome sequence of Annulohypoxylon stygium, Aspergillus mulundensis, Berkeleyomyces basicola (syn. Thielaviopsis basicola), Ceratocystis smalleyi, two Cercospora beticola strains, Coleophoma cylindrospora, Fusarium fracticaudum, Phialophora cf. hyalina, and Morchella septimelata.</title>
        <authorList>
            <person name="Wingfield B.D."/>
            <person name="Bills G.F."/>
            <person name="Dong Y."/>
            <person name="Huang W."/>
            <person name="Nel W.J."/>
            <person name="Swalarsk-Parry B.S."/>
            <person name="Vaghefi N."/>
            <person name="Wilken P.M."/>
            <person name="An Z."/>
            <person name="de Beer Z.W."/>
            <person name="De Vos L."/>
            <person name="Chen L."/>
            <person name="Duong T.A."/>
            <person name="Gao Y."/>
            <person name="Hammerbacher A."/>
            <person name="Kikkert J.R."/>
            <person name="Li Y."/>
            <person name="Li H."/>
            <person name="Li K."/>
            <person name="Li Q."/>
            <person name="Liu X."/>
            <person name="Ma X."/>
            <person name="Naidoo K."/>
            <person name="Pethybridge S.J."/>
            <person name="Sun J."/>
            <person name="Steenkamp E.T."/>
            <person name="van der Nest M.A."/>
            <person name="van Wyk S."/>
            <person name="Wingfield M.J."/>
            <person name="Xiong C."/>
            <person name="Yue Q."/>
            <person name="Zhang X."/>
        </authorList>
    </citation>
    <scope>NUCLEOTIDE SEQUENCE [LARGE SCALE GENOMIC DNA]</scope>
    <source>
        <strain evidence="1 2">DSM 5745</strain>
    </source>
</reference>